<evidence type="ECO:0000313" key="2">
    <source>
        <dbReference type="Proteomes" id="UP001164250"/>
    </source>
</evidence>
<proteinExistence type="predicted"/>
<reference evidence="2" key="1">
    <citation type="journal article" date="2023" name="G3 (Bethesda)">
        <title>Genome assembly and association tests identify interacting loci associated with vigor, precocity, and sex in interspecific pistachio rootstocks.</title>
        <authorList>
            <person name="Palmer W."/>
            <person name="Jacygrad E."/>
            <person name="Sagayaradj S."/>
            <person name="Cavanaugh K."/>
            <person name="Han R."/>
            <person name="Bertier L."/>
            <person name="Beede B."/>
            <person name="Kafkas S."/>
            <person name="Golino D."/>
            <person name="Preece J."/>
            <person name="Michelmore R."/>
        </authorList>
    </citation>
    <scope>NUCLEOTIDE SEQUENCE [LARGE SCALE GENOMIC DNA]</scope>
</reference>
<keyword evidence="2" id="KW-1185">Reference proteome</keyword>
<protein>
    <submittedName>
        <fullName evidence="1">Uncharacterized protein</fullName>
    </submittedName>
</protein>
<sequence>MEQKSYIKKKLRSKRPRLLRSKISPVLFNTDTKGISVLSGDSSSCTYFGGDEVSSSLRKRQFAEVNGETKKIENDAPLRRITRSSNEQQKENEWKGNEVEASESSCVFSNSGAVFAEISSKFNKGHENAKEIEQNGVSRSNDIFKFGASNWKISALLRHELSDNLKNDAADSCFTISNSDSVVEQRPGGSKSDSDLACTEELSHDDVCEYSSSHDTVFSELRFDFFPENSDLDLSDYTQSIFSFDSESQTSELSVDDTSPPSLTYSLFLEFSKQFSRSTVPLDSRKCSIVQEKHLHQSALVRFVNEEDEESYQRIRERERRQVFLYDYPDEYLSTTEYGDLIVQQRSQMVHWIVEQCSAKEFQQETMFLGVNLLDRFLSRGFFQAKRNLQIVGIACLVLATRLEENQPYNSVRQNTFSVESNIYSRNEVVAMEWLVQEVLNFQCFLPTIYNFLWFYLEAAGADAELERMAKYLAVLALSDHEQLSYWPSTVAAGLVILASLESRGESSYQKVIEIHVRTKDSDLPDCIKSLEWLLQYVS</sequence>
<name>A0ACC1B7I9_9ROSI</name>
<evidence type="ECO:0000313" key="1">
    <source>
        <dbReference type="EMBL" id="KAJ0094918.1"/>
    </source>
</evidence>
<comment type="caution">
    <text evidence="1">The sequence shown here is derived from an EMBL/GenBank/DDBJ whole genome shotgun (WGS) entry which is preliminary data.</text>
</comment>
<gene>
    <name evidence="1" type="ORF">Patl1_15593</name>
</gene>
<organism evidence="1 2">
    <name type="scientific">Pistacia atlantica</name>
    <dbReference type="NCBI Taxonomy" id="434234"/>
    <lineage>
        <taxon>Eukaryota</taxon>
        <taxon>Viridiplantae</taxon>
        <taxon>Streptophyta</taxon>
        <taxon>Embryophyta</taxon>
        <taxon>Tracheophyta</taxon>
        <taxon>Spermatophyta</taxon>
        <taxon>Magnoliopsida</taxon>
        <taxon>eudicotyledons</taxon>
        <taxon>Gunneridae</taxon>
        <taxon>Pentapetalae</taxon>
        <taxon>rosids</taxon>
        <taxon>malvids</taxon>
        <taxon>Sapindales</taxon>
        <taxon>Anacardiaceae</taxon>
        <taxon>Pistacia</taxon>
    </lineage>
</organism>
<accession>A0ACC1B7I9</accession>
<dbReference type="Proteomes" id="UP001164250">
    <property type="component" value="Chromosome 6"/>
</dbReference>
<dbReference type="EMBL" id="CM047902">
    <property type="protein sequence ID" value="KAJ0094918.1"/>
    <property type="molecule type" value="Genomic_DNA"/>
</dbReference>